<proteinExistence type="predicted"/>
<organism evidence="3 4">
    <name type="scientific">Kribbella orskensis</name>
    <dbReference type="NCBI Taxonomy" id="2512216"/>
    <lineage>
        <taxon>Bacteria</taxon>
        <taxon>Bacillati</taxon>
        <taxon>Actinomycetota</taxon>
        <taxon>Actinomycetes</taxon>
        <taxon>Propionibacteriales</taxon>
        <taxon>Kribbellaceae</taxon>
        <taxon>Kribbella</taxon>
    </lineage>
</organism>
<evidence type="ECO:0000313" key="3">
    <source>
        <dbReference type="EMBL" id="TCO17068.1"/>
    </source>
</evidence>
<dbReference type="PROSITE" id="PS51257">
    <property type="entry name" value="PROKAR_LIPOPROTEIN"/>
    <property type="match status" value="1"/>
</dbReference>
<feature type="region of interest" description="Disordered" evidence="1">
    <location>
        <begin position="18"/>
        <end position="64"/>
    </location>
</feature>
<keyword evidence="2" id="KW-0732">Signal</keyword>
<dbReference type="Proteomes" id="UP000295818">
    <property type="component" value="Unassembled WGS sequence"/>
</dbReference>
<feature type="compositionally biased region" description="Low complexity" evidence="1">
    <location>
        <begin position="34"/>
        <end position="64"/>
    </location>
</feature>
<evidence type="ECO:0000256" key="1">
    <source>
        <dbReference type="SAM" id="MobiDB-lite"/>
    </source>
</evidence>
<evidence type="ECO:0008006" key="5">
    <source>
        <dbReference type="Google" id="ProtNLM"/>
    </source>
</evidence>
<sequence length="240" mass="26108">MRAGFALLAVPLLVSCGGSAEQSAPPPTTVSAITSVTPAPRASAPAATPSRAVSPRPTAPTATPRQVDLARLVVRSATFTRRSSRDWDRQRVGAFDVERFVSKLSGTPQEDRQLLARTGFVRGYVSIRMSSDDRRLAVYLYRFRSHQGAVTLQNRFWGQYEHGDTFTVRGISRTWTDSGLTKKSSPTRFTAGANVNFVVGNVLAQVTVTESSQTIDGLRPDTRLAAAISNLQQDLLKTAR</sequence>
<evidence type="ECO:0000256" key="2">
    <source>
        <dbReference type="SAM" id="SignalP"/>
    </source>
</evidence>
<name>A0ABY2BDK0_9ACTN</name>
<accession>A0ABY2BDK0</accession>
<dbReference type="EMBL" id="SLWM01000015">
    <property type="protein sequence ID" value="TCO17068.1"/>
    <property type="molecule type" value="Genomic_DNA"/>
</dbReference>
<evidence type="ECO:0000313" key="4">
    <source>
        <dbReference type="Proteomes" id="UP000295818"/>
    </source>
</evidence>
<protein>
    <recommendedName>
        <fullName evidence="5">Lipoprotein</fullName>
    </recommendedName>
</protein>
<comment type="caution">
    <text evidence="3">The sequence shown here is derived from an EMBL/GenBank/DDBJ whole genome shotgun (WGS) entry which is preliminary data.</text>
</comment>
<feature type="chain" id="PRO_5046917996" description="Lipoprotein" evidence="2">
    <location>
        <begin position="21"/>
        <end position="240"/>
    </location>
</feature>
<reference evidence="3 4" key="1">
    <citation type="journal article" date="2015" name="Stand. Genomic Sci.">
        <title>Genomic Encyclopedia of Bacterial and Archaeal Type Strains, Phase III: the genomes of soil and plant-associated and newly described type strains.</title>
        <authorList>
            <person name="Whitman W.B."/>
            <person name="Woyke T."/>
            <person name="Klenk H.P."/>
            <person name="Zhou Y."/>
            <person name="Lilburn T.G."/>
            <person name="Beck B.J."/>
            <person name="De Vos P."/>
            <person name="Vandamme P."/>
            <person name="Eisen J.A."/>
            <person name="Garrity G."/>
            <person name="Hugenholtz P."/>
            <person name="Kyrpides N.C."/>
        </authorList>
    </citation>
    <scope>NUCLEOTIDE SEQUENCE [LARGE SCALE GENOMIC DNA]</scope>
    <source>
        <strain evidence="3 4">VKM Ac-2538</strain>
    </source>
</reference>
<feature type="signal peptide" evidence="2">
    <location>
        <begin position="1"/>
        <end position="20"/>
    </location>
</feature>
<keyword evidence="4" id="KW-1185">Reference proteome</keyword>
<gene>
    <name evidence="3" type="ORF">EV644_11588</name>
</gene>